<feature type="region of interest" description="Disordered" evidence="1">
    <location>
        <begin position="384"/>
        <end position="516"/>
    </location>
</feature>
<feature type="compositionally biased region" description="Basic residues" evidence="1">
    <location>
        <begin position="2195"/>
        <end position="2210"/>
    </location>
</feature>
<protein>
    <submittedName>
        <fullName evidence="3">Putative phd finger transcription factor phd finger transcription factor</fullName>
    </submittedName>
</protein>
<dbReference type="EMBL" id="GEGO01006233">
    <property type="protein sequence ID" value="JAR89171.1"/>
    <property type="molecule type" value="Transcribed_RNA"/>
</dbReference>
<sequence length="2537" mass="267791">RRHRPNVLCDGPGATVGVGGCGAEGRADAGPRGAMEGQGQATSPLEARFSPGSLAVPPSHCPLQQHYARLLLQQQQQAASHPAGAALFPYLSALGGAGGSVTGSASPLGPLGGFRAPHTSPNMTAMRQFWPPTPPPDAGLPASLAGYGRYGGSYYSLFPPVGSLGSPPDPFSNPGNFFPRLAHTASHYPSSILDAHRDAAFLSPNLGSPLSHYAAALSPLATSSLLSPPTSNAGPTSIDVGLVSAKPREDLTVLTKSHSDTLLTTVTPMMTTSNQSSRTSTKPVSVTTYGRERSSSRSRKSGAQKGSAKTPPDALTQTGIATPSTGVEKCSHCNWTSDGVGGTAWTQDTGSTPSSEFLTAVAAVTSSGSAESLVSVGTTQCCGPSDQVTSTVPSPSSQPASLLSPTGPPVVSSSTPDVNPVPENPRRESSPDSPTLATASEEPPSVVASKSPFIPDDERSDEDRADEEPANEKQADDDCVVKGCSDEDHSDKADDQEEPSLVASPTNLSPCSSTTDDRRSIAVASVSPVVVVKPACATELAAQPAIAEAPVPKFASSQVATKNMPASNVGVGPPKSSNINIGVQPQLLATNVGVGPAKIQVLNVGAGQARLAAANVGGQLKLPTSNLPGTQPRSYVVGVVGQPKLLPANAGSGPLKLLSPKKERDEAGGRSDCRFGTVAKLEPRDLERSPSCAVKASQLLPLSKGAVMLSVQQTKVVASTRVRGKSGGVSVGIAKASSKATSVFSAPLRCSSAGTGSPRVQEVAPVNLKVARTTTGTCDGVMGHKTDSTTGQSVLVPTCVAVATRRANNNNNLNNPVTSGDGGKMACLVEEKCDTTMSMVPALSMLNAASQPIPVGIAVAQQRQDHTITCSKTSLSANAAEQSHITAVSCSTVILATGAADRGPRMCDSRQPHQGMAETTTTCLVTAGPTHATWDSASDSLALRPAAATLPWLTASPAAVSPSVVTAPTLWLGQDSSPSPLASPGGFQLARDALTGQLYLVPAPATTSWTLANAAASATASPVQQILTTQQHTTFQQIMPQHDQWRGNLGELTLTAKPTATTAMFEAIPPKLEILEAAKDLSVSGATFAYSAMPGTVATPPAPSVVSYLYDPSTVVHHLAHQVATGTSTSMVATALSSASSGKVSQGTSPLLSNSPCLPQPLVEQGVQASCDTDNTTEESDDDVVRVSHGSVLEAKAGGHVMSVTTAIQVDMDCQTTSDENEPDEHIPPPLHAVQMSDSANQTDDLPPLQTTPPPSMQQPSPQTTPKRSYGPDPDLEQHSVQTAPPFTPHQISKANETSDSEIDDSVPVLLTQTTRGVQEFIDHHGLDLLVDSIEEFAASGRETTGANSNAAGDVMPRLEKSAAPTECAASLDSVADDSVADIPEKGSPPDLSAQSPSSRPEEWFSRRSFSPATSPKAPVSPPTLEANSDSAGSSKVCLFDSLRIVTDSTDSFDAREGADDAQQQPSSFLGAAGSRLASPPLVFETAKELPSSARDSNTSSPACSRFAGSSPPRFVGNLTPRFAGNSMPRFAGDSPAGVATNFGSFGGLERSKTPARGCDDAFDRLVASPNTNDGYATTYDGACTGGLGLLCALAEQRILEETRKTAAEETARLVAERPAEAGTLLAVARGAEQKPPSPEAADDLTEEEMKAQLEELKRKYREKQRQVAKLKPPAVQAAEKEAKVSPASARQKKRRHSTSAMLRSSLSLESMQRDERPLEAAPAKKKVRAPSCGEARLKSPKHCASARHEGPESSLVVRAGGSAKEAETKRHPQSVPVLTIKINNNNDPYQTSADRRDNAESSERTDSCGNPLAKKRRKSSTESSQPSYAVCSSKHPDASQSKEKASKPSLEAQHTKKNPKANTKTKDAAAKSFPEDDIWCVRRSERIFLLDAGVVKSSTLSTTPERQDATTSAGGGSARGSKAADKTSPAAVPKTSSKSVPQPERPVLSAAKPAPSAPSKRPTTRQGLVSVLRKCGRRSAGLTPNDSDSDENDRGSDSAENVPLSQLTSTVRSRSSSEQPQQCYLAPDDLHDLTRVVMLEDGLFYTGYINEIQAPDVYGITLDGERGNRPHIFSREEILKEAVREVKPRSLRELPEGRRVCAYWSQQYRCLYPGLVAKATSPNPSPGGALVYVEFDDGDSGKIALEDVRLLPQDYPPTAVDPNPSLGPKKKRARQADSGQEAKDTDASDADRPRKLKKRKKSKIKKTKTRQQDSSDPESDSESSETLQASEAKKRRRERKHRRHHKHHRCHHRHKHRKRRHQHQEGTDEGEKRDPGDDAASPEAAAAAAALTSCSSELSSSGSPTYSPPHDGEKRSGLTVRIRTSSTELQPEGQESSDDASQDSSSSDEVAESAEPKRPAKRKERLPSVEKSKIAAFLPVRQLWRWSGKSFRRPGTKGKAKKEFYKAICRGKESIRVGDCAVFLSTGRPNLPYIGRIDTMWQSWGGNMVVRVKWFYHPEETRGLARLKHPKGALFQSPHADENDVQTISHKCEVLSWQEYRASRGAGDESTADTYYLAGNYDPYANVITVEPSLAP</sequence>
<feature type="compositionally biased region" description="Basic and acidic residues" evidence="1">
    <location>
        <begin position="1835"/>
        <end position="1847"/>
    </location>
</feature>
<dbReference type="InterPro" id="IPR052429">
    <property type="entry name" value="BAH_domain_protein"/>
</dbReference>
<dbReference type="Pfam" id="PF24912">
    <property type="entry name" value="SH3_TNRC18"/>
    <property type="match status" value="1"/>
</dbReference>
<feature type="compositionally biased region" description="Low complexity" evidence="1">
    <location>
        <begin position="1950"/>
        <end position="1961"/>
    </location>
</feature>
<feature type="non-terminal residue" evidence="3">
    <location>
        <position position="1"/>
    </location>
</feature>
<feature type="compositionally biased region" description="Polar residues" evidence="1">
    <location>
        <begin position="273"/>
        <end position="288"/>
    </location>
</feature>
<dbReference type="Pfam" id="PF21744">
    <property type="entry name" value="BAHCC1-like_Tudor"/>
    <property type="match status" value="1"/>
</dbReference>
<feature type="region of interest" description="Disordered" evidence="1">
    <location>
        <begin position="264"/>
        <end position="328"/>
    </location>
</feature>
<feature type="region of interest" description="Disordered" evidence="1">
    <location>
        <begin position="1663"/>
        <end position="1877"/>
    </location>
</feature>
<feature type="domain" description="BAH" evidence="2">
    <location>
        <begin position="2414"/>
        <end position="2533"/>
    </location>
</feature>
<feature type="compositionally biased region" description="Polar residues" evidence="1">
    <location>
        <begin position="1494"/>
        <end position="1503"/>
    </location>
</feature>
<dbReference type="GO" id="GO:0003682">
    <property type="term" value="F:chromatin binding"/>
    <property type="evidence" value="ECO:0007669"/>
    <property type="project" value="InterPro"/>
</dbReference>
<dbReference type="PANTHER" id="PTHR12505:SF24">
    <property type="entry name" value="PROTEIN WINGED EYE"/>
    <property type="match status" value="1"/>
</dbReference>
<feature type="compositionally biased region" description="Polar residues" evidence="1">
    <location>
        <begin position="2004"/>
        <end position="2022"/>
    </location>
</feature>
<feature type="compositionally biased region" description="Basic and acidic residues" evidence="1">
    <location>
        <begin position="2181"/>
        <end position="2194"/>
    </location>
</feature>
<feature type="region of interest" description="Disordered" evidence="1">
    <location>
        <begin position="1488"/>
        <end position="1511"/>
    </location>
</feature>
<dbReference type="SMART" id="SM00439">
    <property type="entry name" value="BAH"/>
    <property type="match status" value="1"/>
</dbReference>
<dbReference type="Gene3D" id="2.30.30.140">
    <property type="match status" value="1"/>
</dbReference>
<dbReference type="InterPro" id="IPR056841">
    <property type="entry name" value="TNRC18_BAHCC1-like_SH3"/>
</dbReference>
<dbReference type="InterPro" id="IPR048924">
    <property type="entry name" value="BAHCC1-like_Tudor"/>
</dbReference>
<feature type="compositionally biased region" description="Polar residues" evidence="1">
    <location>
        <begin position="503"/>
        <end position="514"/>
    </location>
</feature>
<dbReference type="Gene3D" id="2.30.30.490">
    <property type="match status" value="1"/>
</dbReference>
<feature type="region of interest" description="Disordered" evidence="1">
    <location>
        <begin position="1628"/>
        <end position="1647"/>
    </location>
</feature>
<dbReference type="InterPro" id="IPR001025">
    <property type="entry name" value="BAH_dom"/>
</dbReference>
<feature type="region of interest" description="Disordered" evidence="1">
    <location>
        <begin position="2154"/>
        <end position="2369"/>
    </location>
</feature>
<feature type="region of interest" description="Disordered" evidence="1">
    <location>
        <begin position="1238"/>
        <end position="1306"/>
    </location>
</feature>
<proteinExistence type="predicted"/>
<feature type="region of interest" description="Disordered" evidence="1">
    <location>
        <begin position="1380"/>
        <end position="1432"/>
    </location>
</feature>
<feature type="compositionally biased region" description="Polar residues" evidence="1">
    <location>
        <begin position="315"/>
        <end position="325"/>
    </location>
</feature>
<feature type="compositionally biased region" description="Basic and acidic residues" evidence="1">
    <location>
        <begin position="1794"/>
        <end position="1807"/>
    </location>
</feature>
<dbReference type="Pfam" id="PF01426">
    <property type="entry name" value="BAH"/>
    <property type="match status" value="1"/>
</dbReference>
<evidence type="ECO:0000256" key="1">
    <source>
        <dbReference type="SAM" id="MobiDB-lite"/>
    </source>
</evidence>
<feature type="compositionally biased region" description="Polar residues" evidence="1">
    <location>
        <begin position="1782"/>
        <end position="1793"/>
    </location>
</feature>
<feature type="compositionally biased region" description="Acidic residues" evidence="1">
    <location>
        <begin position="458"/>
        <end position="469"/>
    </location>
</feature>
<dbReference type="PANTHER" id="PTHR12505">
    <property type="entry name" value="PHD FINGER TRANSCRIPTION FACTOR"/>
    <property type="match status" value="1"/>
</dbReference>
<name>A0A147BEG4_IXORI</name>
<organism evidence="3">
    <name type="scientific">Ixodes ricinus</name>
    <name type="common">Common tick</name>
    <name type="synonym">Acarus ricinus</name>
    <dbReference type="NCBI Taxonomy" id="34613"/>
    <lineage>
        <taxon>Eukaryota</taxon>
        <taxon>Metazoa</taxon>
        <taxon>Ecdysozoa</taxon>
        <taxon>Arthropoda</taxon>
        <taxon>Chelicerata</taxon>
        <taxon>Arachnida</taxon>
        <taxon>Acari</taxon>
        <taxon>Parasitiformes</taxon>
        <taxon>Ixodida</taxon>
        <taxon>Ixodoidea</taxon>
        <taxon>Ixodidae</taxon>
        <taxon>Ixodinae</taxon>
        <taxon>Ixodes</taxon>
    </lineage>
</organism>
<feature type="compositionally biased region" description="Polar residues" evidence="1">
    <location>
        <begin position="1699"/>
        <end position="1711"/>
    </location>
</feature>
<feature type="compositionally biased region" description="Basic and acidic residues" evidence="1">
    <location>
        <begin position="660"/>
        <end position="671"/>
    </location>
</feature>
<feature type="compositionally biased region" description="Basic and acidic residues" evidence="1">
    <location>
        <begin position="2264"/>
        <end position="2277"/>
    </location>
</feature>
<evidence type="ECO:0000259" key="2">
    <source>
        <dbReference type="PROSITE" id="PS51038"/>
    </source>
</evidence>
<accession>A0A147BEG4</accession>
<dbReference type="CDD" id="cd04714">
    <property type="entry name" value="BAH_BAHCC1"/>
    <property type="match status" value="1"/>
</dbReference>
<dbReference type="InterPro" id="IPR043151">
    <property type="entry name" value="BAH_sf"/>
</dbReference>
<dbReference type="PROSITE" id="PS51038">
    <property type="entry name" value="BAH"/>
    <property type="match status" value="1"/>
</dbReference>
<feature type="region of interest" description="Disordered" evidence="1">
    <location>
        <begin position="651"/>
        <end position="671"/>
    </location>
</feature>
<reference evidence="3" key="1">
    <citation type="journal article" date="2018" name="PLoS Negl. Trop. Dis.">
        <title>Sialome diversity of ticks revealed by RNAseq of single tick salivary glands.</title>
        <authorList>
            <person name="Perner J."/>
            <person name="Kropackova S."/>
            <person name="Kopacek P."/>
            <person name="Ribeiro J.M."/>
        </authorList>
    </citation>
    <scope>NUCLEOTIDE SEQUENCE</scope>
    <source>
        <strain evidence="3">Siblings of single egg batch collected in Ceske Budejovice</strain>
        <tissue evidence="3">Salivary glands</tissue>
    </source>
</reference>
<feature type="compositionally biased region" description="Low complexity" evidence="1">
    <location>
        <begin position="2279"/>
        <end position="2310"/>
    </location>
</feature>
<feature type="compositionally biased region" description="Polar residues" evidence="1">
    <location>
        <begin position="1279"/>
        <end position="1298"/>
    </location>
</feature>
<feature type="region of interest" description="Disordered" evidence="1">
    <location>
        <begin position="1892"/>
        <end position="2022"/>
    </location>
</feature>
<feature type="compositionally biased region" description="Basic residues" evidence="1">
    <location>
        <begin position="2234"/>
        <end position="2263"/>
    </location>
</feature>
<feature type="region of interest" description="Disordered" evidence="1">
    <location>
        <begin position="1454"/>
        <end position="1474"/>
    </location>
</feature>
<feature type="compositionally biased region" description="Low complexity" evidence="1">
    <location>
        <begin position="384"/>
        <end position="421"/>
    </location>
</feature>
<evidence type="ECO:0000313" key="3">
    <source>
        <dbReference type="EMBL" id="JAR89171.1"/>
    </source>
</evidence>
<feature type="compositionally biased region" description="Basic and acidic residues" evidence="1">
    <location>
        <begin position="470"/>
        <end position="493"/>
    </location>
</feature>